<reference evidence="1 2" key="1">
    <citation type="journal article" date="2013" name="Genome Announc.">
        <title>Draft Genome Sequence of Sphingobium quisquiliarum Strain P25T, a Novel Hexachlorocyclohexane (HCH)-Degrading Bacterium Isolated from an HCH Dumpsite.</title>
        <authorList>
            <person name="Kumar Singh A."/>
            <person name="Sangwan N."/>
            <person name="Sharma A."/>
            <person name="Gupta V."/>
            <person name="Khurana J.P."/>
            <person name="Lal R."/>
        </authorList>
    </citation>
    <scope>NUCLEOTIDE SEQUENCE [LARGE SCALE GENOMIC DNA]</scope>
    <source>
        <strain evidence="1 2">P25</strain>
    </source>
</reference>
<name>T0IHL6_9SPHN</name>
<organism evidence="1 2">
    <name type="scientific">Sphingobium quisquiliarum P25</name>
    <dbReference type="NCBI Taxonomy" id="1329909"/>
    <lineage>
        <taxon>Bacteria</taxon>
        <taxon>Pseudomonadati</taxon>
        <taxon>Pseudomonadota</taxon>
        <taxon>Alphaproteobacteria</taxon>
        <taxon>Sphingomonadales</taxon>
        <taxon>Sphingomonadaceae</taxon>
        <taxon>Sphingobium</taxon>
    </lineage>
</organism>
<keyword evidence="2" id="KW-1185">Reference proteome</keyword>
<dbReference type="Proteomes" id="UP000015525">
    <property type="component" value="Unassembled WGS sequence"/>
</dbReference>
<protein>
    <submittedName>
        <fullName evidence="1">Uncharacterized protein</fullName>
    </submittedName>
</protein>
<accession>T0IHL6</accession>
<gene>
    <name evidence="1" type="ORF">L288_06380</name>
</gene>
<dbReference type="RefSeq" id="WP_021237570.1">
    <property type="nucleotide sequence ID" value="NZ_ATHO01000055.1"/>
</dbReference>
<dbReference type="PATRIC" id="fig|1329909.3.peg.1230"/>
<dbReference type="AlphaFoldDB" id="T0IHL6"/>
<comment type="caution">
    <text evidence="1">The sequence shown here is derived from an EMBL/GenBank/DDBJ whole genome shotgun (WGS) entry which is preliminary data.</text>
</comment>
<evidence type="ECO:0000313" key="2">
    <source>
        <dbReference type="Proteomes" id="UP000015525"/>
    </source>
</evidence>
<dbReference type="EMBL" id="ATHO01000055">
    <property type="protein sequence ID" value="EQB09139.1"/>
    <property type="molecule type" value="Genomic_DNA"/>
</dbReference>
<proteinExistence type="predicted"/>
<evidence type="ECO:0000313" key="1">
    <source>
        <dbReference type="EMBL" id="EQB09139.1"/>
    </source>
</evidence>
<sequence>MRPVKERASFYPARDGKGRKIESIYSGRITWRLPAGSVVPFPEPQTLIITVDISSEGVVEKCSSVKSGEFEVPVDPCMRYPVGLKGRVYAGPDGKPVAARYIERITHEIQSR</sequence>